<dbReference type="Gene3D" id="6.10.140.240">
    <property type="match status" value="1"/>
</dbReference>
<dbReference type="GO" id="GO:0006289">
    <property type="term" value="P:nucleotide-excision repair"/>
    <property type="evidence" value="ECO:0007669"/>
    <property type="project" value="UniProtKB-UniRule"/>
</dbReference>
<evidence type="ECO:0000313" key="19">
    <source>
        <dbReference type="EMBL" id="RUO26151.1"/>
    </source>
</evidence>
<keyword evidence="7 13" id="KW-0067">ATP-binding</keyword>
<evidence type="ECO:0000256" key="2">
    <source>
        <dbReference type="ARBA" id="ARBA00008533"/>
    </source>
</evidence>
<dbReference type="GO" id="GO:0016887">
    <property type="term" value="F:ATP hydrolysis activity"/>
    <property type="evidence" value="ECO:0007669"/>
    <property type="project" value="InterPro"/>
</dbReference>
<dbReference type="PROSITE" id="PS51192">
    <property type="entry name" value="HELICASE_ATP_BIND_1"/>
    <property type="match status" value="1"/>
</dbReference>
<feature type="binding site" evidence="13">
    <location>
        <begin position="39"/>
        <end position="46"/>
    </location>
    <ligand>
        <name>ATP</name>
        <dbReference type="ChEBI" id="CHEBI:30616"/>
    </ligand>
</feature>
<dbReference type="Pfam" id="PF12344">
    <property type="entry name" value="UvrB"/>
    <property type="match status" value="1"/>
</dbReference>
<dbReference type="PANTHER" id="PTHR24029">
    <property type="entry name" value="UVRABC SYSTEM PROTEIN B"/>
    <property type="match status" value="1"/>
</dbReference>
<dbReference type="CDD" id="cd18790">
    <property type="entry name" value="SF2_C_UvrB"/>
    <property type="match status" value="1"/>
</dbReference>
<evidence type="ECO:0000256" key="14">
    <source>
        <dbReference type="RuleBase" id="RU003587"/>
    </source>
</evidence>
<keyword evidence="15" id="KW-0175">Coiled coil</keyword>
<evidence type="ECO:0000313" key="20">
    <source>
        <dbReference type="Proteomes" id="UP000288293"/>
    </source>
</evidence>
<evidence type="ECO:0000256" key="9">
    <source>
        <dbReference type="ARBA" id="ARBA00023204"/>
    </source>
</evidence>
<protein>
    <recommendedName>
        <fullName evidence="12 13">UvrABC system protein B</fullName>
        <shortName evidence="13">Protein UvrB</shortName>
    </recommendedName>
    <alternativeName>
        <fullName evidence="13">Excinuclease ABC subunit B</fullName>
    </alternativeName>
</protein>
<dbReference type="SMART" id="SM00490">
    <property type="entry name" value="HELICc"/>
    <property type="match status" value="1"/>
</dbReference>
<evidence type="ECO:0000256" key="15">
    <source>
        <dbReference type="SAM" id="Coils"/>
    </source>
</evidence>
<evidence type="ECO:0000259" key="17">
    <source>
        <dbReference type="PROSITE" id="PS51192"/>
    </source>
</evidence>
<dbReference type="AlphaFoldDB" id="A0A432W815"/>
<dbReference type="GO" id="GO:0009380">
    <property type="term" value="C:excinuclease repair complex"/>
    <property type="evidence" value="ECO:0007669"/>
    <property type="project" value="InterPro"/>
</dbReference>
<feature type="domain" description="Helicase C-terminal" evidence="18">
    <location>
        <begin position="432"/>
        <end position="594"/>
    </location>
</feature>
<dbReference type="GO" id="GO:0009432">
    <property type="term" value="P:SOS response"/>
    <property type="evidence" value="ECO:0007669"/>
    <property type="project" value="UniProtKB-UniRule"/>
</dbReference>
<accession>A0A432W815</accession>
<keyword evidence="10 13" id="KW-0742">SOS response</keyword>
<keyword evidence="3 13" id="KW-0963">Cytoplasm</keyword>
<dbReference type="Pfam" id="PF02151">
    <property type="entry name" value="UVR"/>
    <property type="match status" value="1"/>
</dbReference>
<evidence type="ECO:0000259" key="16">
    <source>
        <dbReference type="PROSITE" id="PS50151"/>
    </source>
</evidence>
<dbReference type="GO" id="GO:0009381">
    <property type="term" value="F:excinuclease ABC activity"/>
    <property type="evidence" value="ECO:0007669"/>
    <property type="project" value="UniProtKB-UniRule"/>
</dbReference>
<dbReference type="SUPFAM" id="SSF52540">
    <property type="entry name" value="P-loop containing nucleoside triphosphate hydrolases"/>
    <property type="match status" value="2"/>
</dbReference>
<evidence type="ECO:0000256" key="5">
    <source>
        <dbReference type="ARBA" id="ARBA00022763"/>
    </source>
</evidence>
<dbReference type="GO" id="GO:0005524">
    <property type="term" value="F:ATP binding"/>
    <property type="evidence" value="ECO:0007669"/>
    <property type="project" value="UniProtKB-UniRule"/>
</dbReference>
<dbReference type="OrthoDB" id="9806651at2"/>
<dbReference type="RefSeq" id="WP_126802966.1">
    <property type="nucleotide sequence ID" value="NZ_PIPL01000001.1"/>
</dbReference>
<keyword evidence="20" id="KW-1185">Reference proteome</keyword>
<dbReference type="Gene3D" id="3.40.50.300">
    <property type="entry name" value="P-loop containing nucleotide triphosphate hydrolases"/>
    <property type="match status" value="3"/>
</dbReference>
<dbReference type="InterPro" id="IPR004807">
    <property type="entry name" value="UvrB"/>
</dbReference>
<dbReference type="InterPro" id="IPR001650">
    <property type="entry name" value="Helicase_C-like"/>
</dbReference>
<evidence type="ECO:0000256" key="3">
    <source>
        <dbReference type="ARBA" id="ARBA00022490"/>
    </source>
</evidence>
<name>A0A432W815_9GAMM</name>
<comment type="domain">
    <text evidence="13">The beta-hairpin motif is involved in DNA binding.</text>
</comment>
<dbReference type="Pfam" id="PF04851">
    <property type="entry name" value="ResIII"/>
    <property type="match status" value="1"/>
</dbReference>
<evidence type="ECO:0000259" key="18">
    <source>
        <dbReference type="PROSITE" id="PS51194"/>
    </source>
</evidence>
<keyword evidence="6 13" id="KW-0228">DNA excision</keyword>
<feature type="short sequence motif" description="Beta-hairpin" evidence="13">
    <location>
        <begin position="92"/>
        <end position="115"/>
    </location>
</feature>
<keyword evidence="5 13" id="KW-0227">DNA damage</keyword>
<evidence type="ECO:0000256" key="11">
    <source>
        <dbReference type="ARBA" id="ARBA00026033"/>
    </source>
</evidence>
<keyword evidence="9 13" id="KW-0234">DNA repair</keyword>
<dbReference type="PANTHER" id="PTHR24029:SF0">
    <property type="entry name" value="UVRABC SYSTEM PROTEIN B"/>
    <property type="match status" value="1"/>
</dbReference>
<dbReference type="InterPro" id="IPR036876">
    <property type="entry name" value="UVR_dom_sf"/>
</dbReference>
<feature type="domain" description="UVR" evidence="16">
    <location>
        <begin position="629"/>
        <end position="664"/>
    </location>
</feature>
<dbReference type="GO" id="GO:0005737">
    <property type="term" value="C:cytoplasm"/>
    <property type="evidence" value="ECO:0007669"/>
    <property type="project" value="UniProtKB-SubCell"/>
</dbReference>
<comment type="caution">
    <text evidence="19">The sequence shown here is derived from an EMBL/GenBank/DDBJ whole genome shotgun (WGS) entry which is preliminary data.</text>
</comment>
<keyword evidence="8 13" id="KW-0267">Excision nuclease</keyword>
<evidence type="ECO:0000256" key="7">
    <source>
        <dbReference type="ARBA" id="ARBA00022840"/>
    </source>
</evidence>
<evidence type="ECO:0000256" key="13">
    <source>
        <dbReference type="HAMAP-Rule" id="MF_00204"/>
    </source>
</evidence>
<dbReference type="NCBIfam" id="NF003673">
    <property type="entry name" value="PRK05298.1"/>
    <property type="match status" value="1"/>
</dbReference>
<dbReference type="FunFam" id="3.40.50.300:FF:000477">
    <property type="entry name" value="UvrABC system protein B"/>
    <property type="match status" value="1"/>
</dbReference>
<dbReference type="EMBL" id="PIPL01000001">
    <property type="protein sequence ID" value="RUO26151.1"/>
    <property type="molecule type" value="Genomic_DNA"/>
</dbReference>
<dbReference type="InterPro" id="IPR027417">
    <property type="entry name" value="P-loop_NTPase"/>
</dbReference>
<dbReference type="InterPro" id="IPR001943">
    <property type="entry name" value="UVR_dom"/>
</dbReference>
<dbReference type="Proteomes" id="UP000288293">
    <property type="component" value="Unassembled WGS sequence"/>
</dbReference>
<proteinExistence type="inferred from homology"/>
<comment type="subunit">
    <text evidence="11 13 14">Forms a heterotetramer with UvrA during the search for lesions. Interacts with UvrC in an incision complex.</text>
</comment>
<dbReference type="Pfam" id="PF17757">
    <property type="entry name" value="UvrB_inter"/>
    <property type="match status" value="1"/>
</dbReference>
<organism evidence="19 20">
    <name type="scientific">Aliidiomarina minuta</name>
    <dbReference type="NCBI Taxonomy" id="880057"/>
    <lineage>
        <taxon>Bacteria</taxon>
        <taxon>Pseudomonadati</taxon>
        <taxon>Pseudomonadota</taxon>
        <taxon>Gammaproteobacteria</taxon>
        <taxon>Alteromonadales</taxon>
        <taxon>Idiomarinaceae</taxon>
        <taxon>Aliidiomarina</taxon>
    </lineage>
</organism>
<dbReference type="InterPro" id="IPR041471">
    <property type="entry name" value="UvrB_inter"/>
</dbReference>
<gene>
    <name evidence="13" type="primary">uvrB</name>
    <name evidence="19" type="ORF">CWE09_05395</name>
</gene>
<keyword evidence="4 13" id="KW-0547">Nucleotide-binding</keyword>
<dbReference type="InterPro" id="IPR006935">
    <property type="entry name" value="Helicase/UvrB_N"/>
</dbReference>
<feature type="coiled-coil region" evidence="15">
    <location>
        <begin position="254"/>
        <end position="285"/>
    </location>
</feature>
<dbReference type="PROSITE" id="PS51194">
    <property type="entry name" value="HELICASE_CTER"/>
    <property type="match status" value="1"/>
</dbReference>
<dbReference type="HAMAP" id="MF_00204">
    <property type="entry name" value="UvrB"/>
    <property type="match status" value="1"/>
</dbReference>
<evidence type="ECO:0000256" key="10">
    <source>
        <dbReference type="ARBA" id="ARBA00023236"/>
    </source>
</evidence>
<dbReference type="InterPro" id="IPR024759">
    <property type="entry name" value="UvrB_YAD/RRR_dom"/>
</dbReference>
<evidence type="ECO:0000256" key="12">
    <source>
        <dbReference type="ARBA" id="ARBA00029504"/>
    </source>
</evidence>
<evidence type="ECO:0000256" key="1">
    <source>
        <dbReference type="ARBA" id="ARBA00004496"/>
    </source>
</evidence>
<sequence length="669" mass="76534">MARKFELVSEYKPAGDQPQAIEKLIENIDAGLAHQTLLGVTGSGKTFTMANVIERTGRPTLIMAHNKTLAAQLYGEMKEFFPNNAVEYFVSYYDYYQPEAYVPTTDTFIEKDASVNDHIEQMRLSATKALMERRDVILIASVSAIYGLGDPESYMKMMLHLRRGDIVDQREMLRTLATLQYKRNDQAFERGTYRVRGEVIDIFPAESDEMAVRVEMFDDEIERISLFEPLTGQVFQADIARFTVYPKTHYVTPREKIIEAIDHIKEELKDRREQFFGENKLIEEQRIRERTHFDIEMMLELGYCSGIENYSRYLSGRAPGEPPPTLMDYLPDDALLIIDESHVTVSQIGAMYKGDRSRKENLVGYGFRLPSALDNRPLKFDEFEAIAPQTMYVSATPGNYEIERCNGEVVEQVVRPTGLLDPVIEVRPVATQVDDLMSEVRMRVELNERVLATTLTKKMAEDLTDYLDEHGIKVRYLHSDIDTVERMEIIRDLRLGEFDCLVGINLLREGLDLPEVSLVAILDADKEGFLRAERSLIQTIGRAARNLSGRAILYADRITGSMQRAMDETERRRAVQIAYNEEHGITPLGLNKRITDVMDLGGGAARKRKKEVARLKKDLPVYRNSKDILAAITAQEKAMYKAAQDLEFEKAASMRDELHELREQLKEYG</sequence>
<dbReference type="InterPro" id="IPR014001">
    <property type="entry name" value="Helicase_ATP-bd"/>
</dbReference>
<dbReference type="NCBIfam" id="TIGR00631">
    <property type="entry name" value="uvrb"/>
    <property type="match status" value="1"/>
</dbReference>
<evidence type="ECO:0000256" key="8">
    <source>
        <dbReference type="ARBA" id="ARBA00022881"/>
    </source>
</evidence>
<comment type="function">
    <text evidence="13">The UvrABC repair system catalyzes the recognition and processing of DNA lesions. A damage recognition complex composed of 2 UvrA and 2 UvrB subunits scans DNA for abnormalities. Upon binding of the UvrA(2)B(2) complex to a putative damaged site, the DNA wraps around one UvrB monomer. DNA wrap is dependent on ATP binding by UvrB and probably causes local melting of the DNA helix, facilitating insertion of UvrB beta-hairpin between the DNA strands. Then UvrB probes one DNA strand for the presence of a lesion. If a lesion is found the UvrA subunits dissociate and the UvrB-DNA preincision complex is formed. This complex is subsequently bound by UvrC and the second UvrB is released. If no lesion is found, the DNA wraps around the other UvrB subunit that will check the other stand for damage.</text>
</comment>
<dbReference type="GO" id="GO:0003677">
    <property type="term" value="F:DNA binding"/>
    <property type="evidence" value="ECO:0007669"/>
    <property type="project" value="UniProtKB-UniRule"/>
</dbReference>
<dbReference type="Gene3D" id="4.10.860.10">
    <property type="entry name" value="UVR domain"/>
    <property type="match status" value="1"/>
</dbReference>
<dbReference type="SMART" id="SM00487">
    <property type="entry name" value="DEXDc"/>
    <property type="match status" value="1"/>
</dbReference>
<evidence type="ECO:0000256" key="6">
    <source>
        <dbReference type="ARBA" id="ARBA00022769"/>
    </source>
</evidence>
<evidence type="ECO:0000256" key="4">
    <source>
        <dbReference type="ARBA" id="ARBA00022741"/>
    </source>
</evidence>
<dbReference type="CDD" id="cd17916">
    <property type="entry name" value="DEXHc_UvrB"/>
    <property type="match status" value="1"/>
</dbReference>
<reference evidence="19 20" key="1">
    <citation type="journal article" date="2011" name="Front. Microbiol.">
        <title>Genomic signatures of strain selection and enhancement in Bacillus atrophaeus var. globigii, a historical biowarfare simulant.</title>
        <authorList>
            <person name="Gibbons H.S."/>
            <person name="Broomall S.M."/>
            <person name="McNew L.A."/>
            <person name="Daligault H."/>
            <person name="Chapman C."/>
            <person name="Bruce D."/>
            <person name="Karavis M."/>
            <person name="Krepps M."/>
            <person name="McGregor P.A."/>
            <person name="Hong C."/>
            <person name="Park K.H."/>
            <person name="Akmal A."/>
            <person name="Feldman A."/>
            <person name="Lin J.S."/>
            <person name="Chang W.E."/>
            <person name="Higgs B.W."/>
            <person name="Demirev P."/>
            <person name="Lindquist J."/>
            <person name="Liem A."/>
            <person name="Fochler E."/>
            <person name="Read T.D."/>
            <person name="Tapia R."/>
            <person name="Johnson S."/>
            <person name="Bishop-Lilly K.A."/>
            <person name="Detter C."/>
            <person name="Han C."/>
            <person name="Sozhamannan S."/>
            <person name="Rosenzweig C.N."/>
            <person name="Skowronski E.W."/>
        </authorList>
    </citation>
    <scope>NUCLEOTIDE SEQUENCE [LARGE SCALE GENOMIC DNA]</scope>
    <source>
        <strain evidence="19 20">MLST1</strain>
    </source>
</reference>
<feature type="domain" description="Helicase ATP-binding" evidence="17">
    <location>
        <begin position="26"/>
        <end position="197"/>
    </location>
</feature>
<dbReference type="SUPFAM" id="SSF46600">
    <property type="entry name" value="C-terminal UvrC-binding domain of UvrB"/>
    <property type="match status" value="1"/>
</dbReference>
<comment type="subcellular location">
    <subcellularLocation>
        <location evidence="1 13 14">Cytoplasm</location>
    </subcellularLocation>
</comment>
<dbReference type="Pfam" id="PF00271">
    <property type="entry name" value="Helicase_C"/>
    <property type="match status" value="1"/>
</dbReference>
<dbReference type="FunFam" id="3.40.50.300:FF:000257">
    <property type="entry name" value="UvrABC system protein B"/>
    <property type="match status" value="1"/>
</dbReference>
<comment type="similarity">
    <text evidence="2 13 14">Belongs to the UvrB family.</text>
</comment>
<dbReference type="PROSITE" id="PS50151">
    <property type="entry name" value="UVR"/>
    <property type="match status" value="1"/>
</dbReference>